<gene>
    <name evidence="1" type="ORF">GQ466_15155</name>
</gene>
<keyword evidence="2" id="KW-1185">Reference proteome</keyword>
<dbReference type="InterPro" id="IPR014347">
    <property type="entry name" value="Tautomerase/MIF_sf"/>
</dbReference>
<dbReference type="EMBL" id="WUTW01000002">
    <property type="protein sequence ID" value="MXQ65374.1"/>
    <property type="molecule type" value="Genomic_DNA"/>
</dbReference>
<dbReference type="Proteomes" id="UP000431901">
    <property type="component" value="Unassembled WGS sequence"/>
</dbReference>
<dbReference type="OrthoDB" id="9804765at2"/>
<evidence type="ECO:0000313" key="1">
    <source>
        <dbReference type="EMBL" id="MXQ65374.1"/>
    </source>
</evidence>
<dbReference type="AlphaFoldDB" id="A0A6I4WEF4"/>
<dbReference type="InterPro" id="IPR037479">
    <property type="entry name" value="Tauto_MSAD"/>
</dbReference>
<evidence type="ECO:0000313" key="2">
    <source>
        <dbReference type="Proteomes" id="UP000431901"/>
    </source>
</evidence>
<protein>
    <submittedName>
        <fullName evidence="1">Tautomerase family protein</fullName>
    </submittedName>
</protein>
<reference evidence="1 2" key="1">
    <citation type="submission" date="2019-12" db="EMBL/GenBank/DDBJ databases">
        <title>Nocardia macrotermitis sp. nov. and Nocardia aurantia sp. nov., isolated from the gut of the fungus growing-termite Macrotermes natalensis.</title>
        <authorList>
            <person name="Christine B."/>
            <person name="Rene B."/>
        </authorList>
    </citation>
    <scope>NUCLEOTIDE SEQUENCE [LARGE SCALE GENOMIC DNA]</scope>
    <source>
        <strain evidence="1 2">DSM 102126</strain>
    </source>
</reference>
<organism evidence="1 2">
    <name type="scientific">Actinomadura rayongensis</name>
    <dbReference type="NCBI Taxonomy" id="1429076"/>
    <lineage>
        <taxon>Bacteria</taxon>
        <taxon>Bacillati</taxon>
        <taxon>Actinomycetota</taxon>
        <taxon>Actinomycetes</taxon>
        <taxon>Streptosporangiales</taxon>
        <taxon>Thermomonosporaceae</taxon>
        <taxon>Actinomadura</taxon>
    </lineage>
</organism>
<proteinExistence type="predicted"/>
<dbReference type="SUPFAM" id="SSF55331">
    <property type="entry name" value="Tautomerase/MIF"/>
    <property type="match status" value="1"/>
</dbReference>
<name>A0A6I4WEF4_9ACTN</name>
<sequence length="133" mass="14994">MAQVKVFGRRDVWAGRQREISDLLQACLVEAWGLPEDKRFHRFLLLDEADWIVPGRSSRYLVLEIICFEGRGDAGKRALIRSLYDRVVPALGITPDDLELTIIETPRQNWGIRGMPGDELALTYSVTPPDSAG</sequence>
<accession>A0A6I4WEF4</accession>
<comment type="caution">
    <text evidence="1">The sequence shown here is derived from an EMBL/GenBank/DDBJ whole genome shotgun (WGS) entry which is preliminary data.</text>
</comment>
<dbReference type="PANTHER" id="PTHR38460:SF1">
    <property type="entry name" value="TAUTOMERASE YOLI-RELATED"/>
    <property type="match status" value="1"/>
</dbReference>
<dbReference type="PANTHER" id="PTHR38460">
    <property type="entry name" value="TAUTOMERASE YOLI-RELATED"/>
    <property type="match status" value="1"/>
</dbReference>
<dbReference type="RefSeq" id="WP_161103475.1">
    <property type="nucleotide sequence ID" value="NZ_JBHLYI010000010.1"/>
</dbReference>
<dbReference type="Gene3D" id="3.30.429.10">
    <property type="entry name" value="Macrophage Migration Inhibitory Factor"/>
    <property type="match status" value="1"/>
</dbReference>
<dbReference type="Pfam" id="PF14552">
    <property type="entry name" value="Tautomerase_2"/>
    <property type="match status" value="1"/>
</dbReference>